<dbReference type="InterPro" id="IPR009091">
    <property type="entry name" value="RCC1/BLIP-II"/>
</dbReference>
<evidence type="ECO:0000256" key="3">
    <source>
        <dbReference type="ARBA" id="ARBA00022737"/>
    </source>
</evidence>
<evidence type="ECO:0000256" key="5">
    <source>
        <dbReference type="ARBA" id="ARBA00022825"/>
    </source>
</evidence>
<dbReference type="InterPro" id="IPR023828">
    <property type="entry name" value="Peptidase_S8_Ser-AS"/>
</dbReference>
<dbReference type="SUPFAM" id="SSF50985">
    <property type="entry name" value="RCC1/BLIP-II"/>
    <property type="match status" value="3"/>
</dbReference>
<dbReference type="InterPro" id="IPR015500">
    <property type="entry name" value="Peptidase_S8_subtilisin-rel"/>
</dbReference>
<evidence type="ECO:0000259" key="9">
    <source>
        <dbReference type="Pfam" id="PF00082"/>
    </source>
</evidence>
<dbReference type="SUPFAM" id="SSF52743">
    <property type="entry name" value="Subtilisin-like"/>
    <property type="match status" value="1"/>
</dbReference>
<keyword evidence="3" id="KW-0677">Repeat</keyword>
<protein>
    <recommendedName>
        <fullName evidence="9">Peptidase S8/S53 domain-containing protein</fullName>
    </recommendedName>
</protein>
<dbReference type="InterPro" id="IPR036116">
    <property type="entry name" value="FN3_sf"/>
</dbReference>
<reference evidence="10 11" key="1">
    <citation type="submission" date="2019-01" db="EMBL/GenBank/DDBJ databases">
        <title>Chengkuizengella sp. nov., isolated from deep-sea sediment of East Pacific Ocean.</title>
        <authorList>
            <person name="Yang J."/>
            <person name="Lai Q."/>
            <person name="Shao Z."/>
        </authorList>
    </citation>
    <scope>NUCLEOTIDE SEQUENCE [LARGE SCALE GENOMIC DNA]</scope>
    <source>
        <strain evidence="10 11">YPA3-1-1</strain>
    </source>
</reference>
<dbReference type="PROSITE" id="PS00138">
    <property type="entry name" value="SUBTILASE_SER"/>
    <property type="match status" value="1"/>
</dbReference>
<dbReference type="Gene3D" id="2.60.40.10">
    <property type="entry name" value="Immunoglobulins"/>
    <property type="match status" value="1"/>
</dbReference>
<sequence>MLIKKVVVILCIFLLLFPSSLSLANDNQNEFSHSYIIGLNEEVVEDDFIEKKLKDKKTKKIKTKKNNLLVTDLNLTEYAEIVFEDEVLFVEENASVQMASINKANKKEIHESEQMMPWGLEAIGANIALENGKDGKNINIAVLDTGISEHPDLKIKDGISFVEGTDYQDENGHGTHVAGTIAALNNEFGVVGIAPASNIYAVKVLDHEGNGSYAQVIEGIQWAIDNKMDIISMSFGGELYSQALHKAIQEATDAGILVIAAAGNLGLGDETLIFPAGFSESISVGAVNENLERAEYSSTGSELDLIAPGTSILSTLNDNRYGEMSGTSMAVPHVTGSAAILWARDKKLTSEDVKNQLFASAVSLGDITEYGHGLVTIQEGFQDVQESNEIDEEIIQVEEEPLSDIEEENSESEVSVFDQISIATVKLTLDDMIRSNISGAKYTTVGLKSDGSVVAVGRDYGQLAVSDWTDIVEVAAGLYHTVGLKSDGSVVAVGSDNYGQLAVSDWTGIVEVAAGSYHSVGLKSDGSVVAIGRNDNGQLGVEGWTGIVEVATGLYHTVGLKNDGSVVAVGSDEYDQLKVESWTDIVKVAAGDYHTIGLKSDGSIVAVGRDDYNQLGVEEWTEIVDVSAGLYHTVALKKDGSVAAVGRNNYDQIEVEGWRDIVAVAAGTYHTIGLKSDGSVVAVGRDYDGQVLGVSSWTDIKTPSGSVVDNSPLSLERSKSNNISAKSHTVGLKSDGNVVVVGRDTYGQLQADDWTDIVEVTTGSNHTVGLKSDGSVVAVGRDNYGQLQVDDWTYIVEVAAGGYHTIGLKSDGSVVAVGRDTSGELGVENWTDVVEVAAGYYHTVGLKSDGSVVAVGSNEYGQIGVEGWTDIVAVSAGLYHTIGLKSDGKVVAVGQNDSGQLGIEGWSDIVQVSGGYYHTVGLKSDGSVVSVGRNDDGQLGVFFWTDIVEVAAGSYHTIGLKSDGSVVAVGSNDYGQLGVEDWTDINIPSINGVDSTPNTPPEIIYSSISSSDGESFAGVGSQVYLTIKLNEKIIEDPYISIMGKKADLFYYLNNVVASVTVTEEDPVGDIEFSIQGLEDFSGNIAEPINSTIAMDGTKITRVLDTDLILMTEPLGYNEDLILEKAQDVLIPLLEERDIRLDLSVDTLGGYVQNPVSVSTTITNDYYTTSGDEGTYGVSIGFKAIPAINTIILDRMDLTAKATGFTLSTNNLTMEVKAIDNNGNIITLYKDIVCDVNNDNPQSQYSNYMCSDASYDSSALGRKLYSNWGDMKTYLNPDKLHLYSIGFIAEAFDSRELINQETENYISDEYIYQYIFDQEDISYKDSIQHNLSVDVITDSTEYYYIKDTGEHSSGRAISGRAKFTLVPEGNLIYQPEIGDSSHVLNPSYTYSIDGLSLRVNAQDSNGDEIISNMDIYERGEGLIDQVISYSSIGDDLTVDTVSPYIRGDFCLDNHLNNTDCDDKTRLYNTETGIRMEDDDAIYKGTPDVEYLDYEMNLNNAEGSFYGLFLNNNVDTSFIMEGMDSANFDFIGLGNEDNKSSIQSLIEYNNGNGKYIDNSDIDTAMRNLADYIIERHYGINQPMNLQAMTSDSKVDLTWDVVETAENYIVKRSSSLEGPYVTIAENLVDPYFSDTTVVNGNSYYYVVSSISHIGESPNSNSVYVKLNNLPNLNITSHFDGQQLNENIITFHWDFSDIDTEKQIGYQVIGSQDNWETWSYFSDIISSDDTTHTTPQLAGGEWDFGIQVYDGTNWSGWSYVNDLVLPISYEPNDDATTAYPIAYYSNYTSTISSENDSDFYKYIPTQTGVDTITFQSPETAKYSLYVYDAEMNLKGILASELYYLVESGQTYYIKVFSEDGSFSEESYSFTVSPLKINFQTQYQYDENGNLINKQTTIEH</sequence>
<dbReference type="PROSITE" id="PS00136">
    <property type="entry name" value="SUBTILASE_ASP"/>
    <property type="match status" value="1"/>
</dbReference>
<dbReference type="Gene3D" id="2.60.120.380">
    <property type="match status" value="1"/>
</dbReference>
<dbReference type="PROSITE" id="PS50012">
    <property type="entry name" value="RCC1_3"/>
    <property type="match status" value="8"/>
</dbReference>
<name>A0A6N9Q6X5_9BACL</name>
<dbReference type="Pfam" id="PF13540">
    <property type="entry name" value="RCC1_2"/>
    <property type="match status" value="12"/>
</dbReference>
<dbReference type="InterPro" id="IPR013783">
    <property type="entry name" value="Ig-like_fold"/>
</dbReference>
<dbReference type="RefSeq" id="WP_160647383.1">
    <property type="nucleotide sequence ID" value="NZ_SIJB01000033.1"/>
</dbReference>
<dbReference type="PANTHER" id="PTHR45622">
    <property type="entry name" value="UBIQUITIN-PROTEIN LIGASE E3A-RELATED"/>
    <property type="match status" value="1"/>
</dbReference>
<feature type="signal peptide" evidence="8">
    <location>
        <begin position="1"/>
        <end position="24"/>
    </location>
</feature>
<dbReference type="Pfam" id="PF00082">
    <property type="entry name" value="Peptidase_S8"/>
    <property type="match status" value="1"/>
</dbReference>
<keyword evidence="8" id="KW-0732">Signal</keyword>
<accession>A0A6N9Q6X5</accession>
<gene>
    <name evidence="10" type="ORF">ERL59_16590</name>
</gene>
<evidence type="ECO:0000313" key="10">
    <source>
        <dbReference type="EMBL" id="NBI30569.1"/>
    </source>
</evidence>
<evidence type="ECO:0000256" key="8">
    <source>
        <dbReference type="SAM" id="SignalP"/>
    </source>
</evidence>
<dbReference type="InterPro" id="IPR023827">
    <property type="entry name" value="Peptidase_S8_Asp-AS"/>
</dbReference>
<dbReference type="OrthoDB" id="9804686at2"/>
<keyword evidence="11" id="KW-1185">Reference proteome</keyword>
<dbReference type="GO" id="GO:0004252">
    <property type="term" value="F:serine-type endopeptidase activity"/>
    <property type="evidence" value="ECO:0007669"/>
    <property type="project" value="UniProtKB-UniRule"/>
</dbReference>
<feature type="active site" description="Charge relay system" evidence="6">
    <location>
        <position position="328"/>
    </location>
</feature>
<dbReference type="CDD" id="cd07477">
    <property type="entry name" value="Peptidases_S8_Subtilisin_subset"/>
    <property type="match status" value="1"/>
</dbReference>
<evidence type="ECO:0000256" key="4">
    <source>
        <dbReference type="ARBA" id="ARBA00022801"/>
    </source>
</evidence>
<dbReference type="EMBL" id="SIJB01000033">
    <property type="protein sequence ID" value="NBI30569.1"/>
    <property type="molecule type" value="Genomic_DNA"/>
</dbReference>
<evidence type="ECO:0000256" key="1">
    <source>
        <dbReference type="ARBA" id="ARBA00011073"/>
    </source>
</evidence>
<dbReference type="InterPro" id="IPR034202">
    <property type="entry name" value="Subtilisin_Carlsberg-like"/>
</dbReference>
<keyword evidence="2 6" id="KW-0645">Protease</keyword>
<comment type="similarity">
    <text evidence="1 6 7">Belongs to the peptidase S8 family.</text>
</comment>
<dbReference type="PROSITE" id="PS00137">
    <property type="entry name" value="SUBTILASE_HIS"/>
    <property type="match status" value="1"/>
</dbReference>
<feature type="domain" description="Peptidase S8/S53" evidence="9">
    <location>
        <begin position="135"/>
        <end position="373"/>
    </location>
</feature>
<evidence type="ECO:0000313" key="11">
    <source>
        <dbReference type="Proteomes" id="UP000448943"/>
    </source>
</evidence>
<dbReference type="Gene3D" id="3.40.50.200">
    <property type="entry name" value="Peptidase S8/S53 domain"/>
    <property type="match status" value="1"/>
</dbReference>
<dbReference type="GO" id="GO:0005737">
    <property type="term" value="C:cytoplasm"/>
    <property type="evidence" value="ECO:0007669"/>
    <property type="project" value="TreeGrafter"/>
</dbReference>
<dbReference type="InterPro" id="IPR022398">
    <property type="entry name" value="Peptidase_S8_His-AS"/>
</dbReference>
<evidence type="ECO:0000256" key="2">
    <source>
        <dbReference type="ARBA" id="ARBA00022670"/>
    </source>
</evidence>
<dbReference type="Proteomes" id="UP000448943">
    <property type="component" value="Unassembled WGS sequence"/>
</dbReference>
<dbReference type="SUPFAM" id="SSF49265">
    <property type="entry name" value="Fibronectin type III"/>
    <property type="match status" value="1"/>
</dbReference>
<keyword evidence="4 6" id="KW-0378">Hydrolase</keyword>
<dbReference type="PROSITE" id="PS51892">
    <property type="entry name" value="SUBTILASE"/>
    <property type="match status" value="1"/>
</dbReference>
<evidence type="ECO:0000256" key="6">
    <source>
        <dbReference type="PROSITE-ProRule" id="PRU01240"/>
    </source>
</evidence>
<dbReference type="PROSITE" id="PS00626">
    <property type="entry name" value="RCC1_2"/>
    <property type="match status" value="12"/>
</dbReference>
<dbReference type="InterPro" id="IPR000408">
    <property type="entry name" value="Reg_chr_condens"/>
</dbReference>
<dbReference type="InterPro" id="IPR051709">
    <property type="entry name" value="Ub-ligase/GTPase-reg"/>
</dbReference>
<dbReference type="PANTHER" id="PTHR45622:SF44">
    <property type="entry name" value="REGULATOR OF CHROMOSOME CONDENSATION (RCC1) FAMILY PROTEIN"/>
    <property type="match status" value="1"/>
</dbReference>
<keyword evidence="5 6" id="KW-0720">Serine protease</keyword>
<dbReference type="InterPro" id="IPR036852">
    <property type="entry name" value="Peptidase_S8/S53_dom_sf"/>
</dbReference>
<organism evidence="10 11">
    <name type="scientific">Chengkuizengella marina</name>
    <dbReference type="NCBI Taxonomy" id="2507566"/>
    <lineage>
        <taxon>Bacteria</taxon>
        <taxon>Bacillati</taxon>
        <taxon>Bacillota</taxon>
        <taxon>Bacilli</taxon>
        <taxon>Bacillales</taxon>
        <taxon>Paenibacillaceae</taxon>
        <taxon>Chengkuizengella</taxon>
    </lineage>
</organism>
<feature type="chain" id="PRO_5027025268" description="Peptidase S8/S53 domain-containing protein" evidence="8">
    <location>
        <begin position="25"/>
        <end position="1895"/>
    </location>
</feature>
<comment type="caution">
    <text evidence="10">The sequence shown here is derived from an EMBL/GenBank/DDBJ whole genome shotgun (WGS) entry which is preliminary data.</text>
</comment>
<proteinExistence type="inferred from homology"/>
<evidence type="ECO:0000256" key="7">
    <source>
        <dbReference type="RuleBase" id="RU003355"/>
    </source>
</evidence>
<dbReference type="GO" id="GO:0006508">
    <property type="term" value="P:proteolysis"/>
    <property type="evidence" value="ECO:0007669"/>
    <property type="project" value="UniProtKB-KW"/>
</dbReference>
<feature type="active site" description="Charge relay system" evidence="6">
    <location>
        <position position="144"/>
    </location>
</feature>
<feature type="active site" description="Charge relay system" evidence="6">
    <location>
        <position position="173"/>
    </location>
</feature>
<dbReference type="InterPro" id="IPR000209">
    <property type="entry name" value="Peptidase_S8/S53_dom"/>
</dbReference>
<dbReference type="PRINTS" id="PR00723">
    <property type="entry name" value="SUBTILISIN"/>
</dbReference>
<dbReference type="Gene3D" id="2.130.10.30">
    <property type="entry name" value="Regulator of chromosome condensation 1/beta-lactamase-inhibitor protein II"/>
    <property type="match status" value="4"/>
</dbReference>